<dbReference type="PANTHER" id="PTHR47163">
    <property type="entry name" value="DDE_TNP_IS1595 DOMAIN-CONTAINING PROTEIN"/>
    <property type="match status" value="1"/>
</dbReference>
<name>A0A059EVT1_9MICR</name>
<dbReference type="VEuPathDB" id="MicrosporidiaDB:H312_03639"/>
<sequence>MLDTPNQFEEYVIKAEKKELIYFLMENDFLKREDICTLCNNPNSLVRHKNSIDGLSWRCMNVKCKNYKKYASIRKNSFFHGFNLQLKDILRVVIKYSYFQQSYSIKNSLDISKSSVNRILKKLINNIPDANYEKQKLGGPGFIVQVDETMLNFKCKSHRGRSPNNRTDALCIIEFKNKITRCFATIINNKEAKTIIPIICSQVLPGSVIHTDEHKSYSALFKNGFTHATVCHKYHFINKHTGVNTQAIESFHNELKLMIKKRKGVKTACRKEFLREFCFYFNSRNNFFHSVIALLKSH</sequence>
<protein>
    <recommendedName>
        <fullName evidence="1">ISXO2-like transposase domain-containing protein</fullName>
    </recommendedName>
</protein>
<evidence type="ECO:0000259" key="1">
    <source>
        <dbReference type="SMART" id="SM01126"/>
    </source>
</evidence>
<gene>
    <name evidence="2" type="ORF">H312_03639</name>
</gene>
<dbReference type="EMBL" id="KK365513">
    <property type="protein sequence ID" value="KCZ78977.1"/>
    <property type="molecule type" value="Genomic_DNA"/>
</dbReference>
<proteinExistence type="predicted"/>
<dbReference type="PANTHER" id="PTHR47163:SF2">
    <property type="entry name" value="SI:DKEY-17M8.2"/>
    <property type="match status" value="1"/>
</dbReference>
<dbReference type="AlphaFoldDB" id="A0A059EVT1"/>
<organism evidence="2 3">
    <name type="scientific">Anncaliia algerae PRA339</name>
    <dbReference type="NCBI Taxonomy" id="1288291"/>
    <lineage>
        <taxon>Eukaryota</taxon>
        <taxon>Fungi</taxon>
        <taxon>Fungi incertae sedis</taxon>
        <taxon>Microsporidia</taxon>
        <taxon>Tubulinosematoidea</taxon>
        <taxon>Tubulinosematidae</taxon>
        <taxon>Anncaliia</taxon>
    </lineage>
</organism>
<dbReference type="InterPro" id="IPR024445">
    <property type="entry name" value="Tnp_ISXO2-like"/>
</dbReference>
<evidence type="ECO:0000313" key="2">
    <source>
        <dbReference type="EMBL" id="KCZ78977.1"/>
    </source>
</evidence>
<dbReference type="STRING" id="1288291.A0A059EVT1"/>
<reference evidence="3" key="1">
    <citation type="submission" date="2013-02" db="EMBL/GenBank/DDBJ databases">
        <authorList>
            <consortium name="The Broad Institute Genome Sequencing Platform"/>
            <person name="Cuomo C."/>
            <person name="Becnel J."/>
            <person name="Sanscrainte N."/>
            <person name="Walker B."/>
            <person name="Young S.K."/>
            <person name="Zeng Q."/>
            <person name="Gargeya S."/>
            <person name="Fitzgerald M."/>
            <person name="Haas B."/>
            <person name="Abouelleil A."/>
            <person name="Alvarado L."/>
            <person name="Arachchi H.M."/>
            <person name="Berlin A.M."/>
            <person name="Chapman S.B."/>
            <person name="Dewar J."/>
            <person name="Goldberg J."/>
            <person name="Griggs A."/>
            <person name="Gujja S."/>
            <person name="Hansen M."/>
            <person name="Howarth C."/>
            <person name="Imamovic A."/>
            <person name="Larimer J."/>
            <person name="McCowan C."/>
            <person name="Murphy C."/>
            <person name="Neiman D."/>
            <person name="Pearson M."/>
            <person name="Priest M."/>
            <person name="Roberts A."/>
            <person name="Saif S."/>
            <person name="Shea T."/>
            <person name="Sisk P."/>
            <person name="Sykes S."/>
            <person name="Wortman J."/>
            <person name="Nusbaum C."/>
            <person name="Birren B."/>
        </authorList>
    </citation>
    <scope>NUCLEOTIDE SEQUENCE [LARGE SCALE GENOMIC DNA]</scope>
    <source>
        <strain evidence="3">PRA339</strain>
    </source>
</reference>
<keyword evidence="3" id="KW-1185">Reference proteome</keyword>
<dbReference type="Proteomes" id="UP000030655">
    <property type="component" value="Unassembled WGS sequence"/>
</dbReference>
<reference evidence="2 3" key="2">
    <citation type="submission" date="2014-03" db="EMBL/GenBank/DDBJ databases">
        <title>The Genome Sequence of Anncaliia algerae insect isolate PRA339.</title>
        <authorList>
            <consortium name="The Broad Institute Genome Sequencing Platform"/>
            <consortium name="The Broad Institute Genome Sequencing Center for Infectious Disease"/>
            <person name="Cuomo C."/>
            <person name="Becnel J."/>
            <person name="Sanscrainte N."/>
            <person name="Walker B."/>
            <person name="Young S.K."/>
            <person name="Zeng Q."/>
            <person name="Gargeya S."/>
            <person name="Fitzgerald M."/>
            <person name="Haas B."/>
            <person name="Abouelleil A."/>
            <person name="Alvarado L."/>
            <person name="Arachchi H.M."/>
            <person name="Berlin A.M."/>
            <person name="Chapman S.B."/>
            <person name="Dewar J."/>
            <person name="Goldberg J."/>
            <person name="Griggs A."/>
            <person name="Gujja S."/>
            <person name="Hansen M."/>
            <person name="Howarth C."/>
            <person name="Imamovic A."/>
            <person name="Larimer J."/>
            <person name="McCowan C."/>
            <person name="Murphy C."/>
            <person name="Neiman D."/>
            <person name="Pearson M."/>
            <person name="Priest M."/>
            <person name="Roberts A."/>
            <person name="Saif S."/>
            <person name="Shea T."/>
            <person name="Sisk P."/>
            <person name="Sykes S."/>
            <person name="Wortman J."/>
            <person name="Nusbaum C."/>
            <person name="Birren B."/>
        </authorList>
    </citation>
    <scope>NUCLEOTIDE SEQUENCE [LARGE SCALE GENOMIC DNA]</scope>
    <source>
        <strain evidence="2 3">PRA339</strain>
    </source>
</reference>
<dbReference type="HOGENOM" id="CLU_044348_0_0_1"/>
<dbReference type="OrthoDB" id="2193226at2759"/>
<dbReference type="InterPro" id="IPR053164">
    <property type="entry name" value="IS1016-like_transposase"/>
</dbReference>
<dbReference type="NCBIfam" id="NF033547">
    <property type="entry name" value="transpos_IS1595"/>
    <property type="match status" value="1"/>
</dbReference>
<accession>A0A059EVT1</accession>
<feature type="domain" description="ISXO2-like transposase" evidence="1">
    <location>
        <begin position="136"/>
        <end position="282"/>
    </location>
</feature>
<evidence type="ECO:0000313" key="3">
    <source>
        <dbReference type="Proteomes" id="UP000030655"/>
    </source>
</evidence>
<dbReference type="SMART" id="SM01126">
    <property type="entry name" value="DDE_Tnp_IS1595"/>
    <property type="match status" value="1"/>
</dbReference>
<dbReference type="Pfam" id="PF12762">
    <property type="entry name" value="DDE_Tnp_IS1595"/>
    <property type="match status" value="1"/>
</dbReference>